<dbReference type="RefSeq" id="WP_045458389.1">
    <property type="nucleotide sequence ID" value="NZ_BBLT01000001.1"/>
</dbReference>
<proteinExistence type="predicted"/>
<gene>
    <name evidence="1" type="ORF">MYP_701</name>
</gene>
<dbReference type="OrthoDB" id="9135477at2"/>
<dbReference type="eggNOG" id="ENOG502ZBIA">
    <property type="taxonomic scope" value="Bacteria"/>
</dbReference>
<dbReference type="EMBL" id="BBLT01000001">
    <property type="protein sequence ID" value="GAL83474.1"/>
    <property type="molecule type" value="Genomic_DNA"/>
</dbReference>
<evidence type="ECO:0000313" key="1">
    <source>
        <dbReference type="EMBL" id="GAL83474.1"/>
    </source>
</evidence>
<organism evidence="1 2">
    <name type="scientific">Sporocytophaga myxococcoides</name>
    <dbReference type="NCBI Taxonomy" id="153721"/>
    <lineage>
        <taxon>Bacteria</taxon>
        <taxon>Pseudomonadati</taxon>
        <taxon>Bacteroidota</taxon>
        <taxon>Cytophagia</taxon>
        <taxon>Cytophagales</taxon>
        <taxon>Cytophagaceae</taxon>
        <taxon>Sporocytophaga</taxon>
    </lineage>
</organism>
<reference evidence="1 2" key="1">
    <citation type="submission" date="2014-09" db="EMBL/GenBank/DDBJ databases">
        <title>Sporocytophaga myxococcoides PG-01 genome sequencing.</title>
        <authorList>
            <person name="Liu L."/>
            <person name="Gao P.J."/>
            <person name="Chen G.J."/>
            <person name="Wang L.S."/>
        </authorList>
    </citation>
    <scope>NUCLEOTIDE SEQUENCE [LARGE SCALE GENOMIC DNA]</scope>
    <source>
        <strain evidence="1 2">PG-01</strain>
    </source>
</reference>
<dbReference type="Proteomes" id="UP000030185">
    <property type="component" value="Unassembled WGS sequence"/>
</dbReference>
<sequence>MNNIVYNNSITNSSIIGKIPNFPQEEEKLIFANIFEQLLLFDKLVLNTDYENYTLSFLISKLGLATVERLIASNYINFSIKSSVIFTSTGKQKNDGTIDTSSIYSQPPIVGGVLSDNELDPETNIYKALRRFNIDKSNRNRLIKIITPKYIKIDNMKLGVDTTKFIIDSYTNNTLAKVGLPFLKDPFDLDIVERQKLLELGHSILEAGIINKNGFKSYNNYNHLEIVEQSFENIGKAYHISENVSEILRIENTPDLKEIYLQNSFNMSDIFKLRHLKSAKYFRKWINEVGENSNAKEVTEAYIAEIKNAKRFFDSAKGKIIKHTVLFGATAGLGGLIAGSLGLALGAAAKTIVDPAVDYGLGMIEEFTVDRLLEGKNPKIFIDKMKEELKK</sequence>
<dbReference type="STRING" id="153721.MYP_701"/>
<keyword evidence="2" id="KW-1185">Reference proteome</keyword>
<accession>A0A098LAK7</accession>
<evidence type="ECO:0000313" key="2">
    <source>
        <dbReference type="Proteomes" id="UP000030185"/>
    </source>
</evidence>
<name>A0A098LAK7_9BACT</name>
<comment type="caution">
    <text evidence="1">The sequence shown here is derived from an EMBL/GenBank/DDBJ whole genome shotgun (WGS) entry which is preliminary data.</text>
</comment>
<dbReference type="AlphaFoldDB" id="A0A098LAK7"/>
<protein>
    <submittedName>
        <fullName evidence="1">Uncharacterized protein</fullName>
    </submittedName>
</protein>